<reference evidence="1 2" key="1">
    <citation type="journal article" date="2022" name="Nat. Genet.">
        <title>Improved pea reference genome and pan-genome highlight genomic features and evolutionary characteristics.</title>
        <authorList>
            <person name="Yang T."/>
            <person name="Liu R."/>
            <person name="Luo Y."/>
            <person name="Hu S."/>
            <person name="Wang D."/>
            <person name="Wang C."/>
            <person name="Pandey M.K."/>
            <person name="Ge S."/>
            <person name="Xu Q."/>
            <person name="Li N."/>
            <person name="Li G."/>
            <person name="Huang Y."/>
            <person name="Saxena R.K."/>
            <person name="Ji Y."/>
            <person name="Li M."/>
            <person name="Yan X."/>
            <person name="He Y."/>
            <person name="Liu Y."/>
            <person name="Wang X."/>
            <person name="Xiang C."/>
            <person name="Varshney R.K."/>
            <person name="Ding H."/>
            <person name="Gao S."/>
            <person name="Zong X."/>
        </authorList>
    </citation>
    <scope>NUCLEOTIDE SEQUENCE [LARGE SCALE GENOMIC DNA]</scope>
    <source>
        <strain evidence="1 2">cv. Zhongwan 6</strain>
    </source>
</reference>
<dbReference type="EMBL" id="JAMSHJ010000006">
    <property type="protein sequence ID" value="KAI5393766.1"/>
    <property type="molecule type" value="Genomic_DNA"/>
</dbReference>
<name>A0A9D4W3S7_PEA</name>
<protein>
    <submittedName>
        <fullName evidence="1">Uncharacterized protein</fullName>
    </submittedName>
</protein>
<dbReference type="AlphaFoldDB" id="A0A9D4W3S7"/>
<evidence type="ECO:0000313" key="1">
    <source>
        <dbReference type="EMBL" id="KAI5393766.1"/>
    </source>
</evidence>
<dbReference type="Gramene" id="Psat06G0076100-T1">
    <property type="protein sequence ID" value="KAI5393766.1"/>
    <property type="gene ID" value="KIW84_060761"/>
</dbReference>
<sequence>MNGLSEIDLIESYGKLAFNLDFYTDVQDLSYLRHHLDNDPLHAKYGKLTKHILADIDASATEFSKIAMGTPEWDYYEVATRNIKLERLVKYLAEESPDENVAGDVEEGDKEEEDIVVGATFADESYVSADI</sequence>
<organism evidence="1 2">
    <name type="scientific">Pisum sativum</name>
    <name type="common">Garden pea</name>
    <name type="synonym">Lathyrus oleraceus</name>
    <dbReference type="NCBI Taxonomy" id="3888"/>
    <lineage>
        <taxon>Eukaryota</taxon>
        <taxon>Viridiplantae</taxon>
        <taxon>Streptophyta</taxon>
        <taxon>Embryophyta</taxon>
        <taxon>Tracheophyta</taxon>
        <taxon>Spermatophyta</taxon>
        <taxon>Magnoliopsida</taxon>
        <taxon>eudicotyledons</taxon>
        <taxon>Gunneridae</taxon>
        <taxon>Pentapetalae</taxon>
        <taxon>rosids</taxon>
        <taxon>fabids</taxon>
        <taxon>Fabales</taxon>
        <taxon>Fabaceae</taxon>
        <taxon>Papilionoideae</taxon>
        <taxon>50 kb inversion clade</taxon>
        <taxon>NPAAA clade</taxon>
        <taxon>Hologalegina</taxon>
        <taxon>IRL clade</taxon>
        <taxon>Fabeae</taxon>
        <taxon>Lathyrus</taxon>
    </lineage>
</organism>
<proteinExistence type="predicted"/>
<comment type="caution">
    <text evidence="1">The sequence shown here is derived from an EMBL/GenBank/DDBJ whole genome shotgun (WGS) entry which is preliminary data.</text>
</comment>
<dbReference type="Proteomes" id="UP001058974">
    <property type="component" value="Chromosome 6"/>
</dbReference>
<keyword evidence="2" id="KW-1185">Reference proteome</keyword>
<evidence type="ECO:0000313" key="2">
    <source>
        <dbReference type="Proteomes" id="UP001058974"/>
    </source>
</evidence>
<accession>A0A9D4W3S7</accession>
<gene>
    <name evidence="1" type="ORF">KIW84_060761</name>
</gene>